<reference evidence="2 3" key="1">
    <citation type="submission" date="2009-11" db="EMBL/GenBank/DDBJ databases">
        <authorList>
            <person name="Leuba K.D."/>
            <person name="Ko C."/>
            <person name="Russell D.A."/>
            <person name="Fritz M.J."/>
            <person name="Jacobs-Sera D."/>
            <person name="Hendrix R.W."/>
            <person name="Hatfull G.F."/>
        </authorList>
    </citation>
    <scope>NUCLEOTIDE SEQUENCE [LARGE SCALE GENOMIC DNA]</scope>
</reference>
<dbReference type="Proteomes" id="UP000001896">
    <property type="component" value="Segment"/>
</dbReference>
<evidence type="ECO:0000256" key="1">
    <source>
        <dbReference type="SAM" id="MobiDB-lite"/>
    </source>
</evidence>
<feature type="region of interest" description="Disordered" evidence="1">
    <location>
        <begin position="1"/>
        <end position="31"/>
    </location>
</feature>
<evidence type="ECO:0000313" key="2">
    <source>
        <dbReference type="EMBL" id="ADA83734.1"/>
    </source>
</evidence>
<evidence type="ECO:0000313" key="3">
    <source>
        <dbReference type="Proteomes" id="UP000001896"/>
    </source>
</evidence>
<keyword evidence="3" id="KW-1185">Reference proteome</keyword>
<evidence type="ECO:0008006" key="4">
    <source>
        <dbReference type="Google" id="ProtNLM"/>
    </source>
</evidence>
<dbReference type="KEGG" id="vg:18990398"/>
<name>D2XRK2_9CAUD</name>
<protein>
    <recommendedName>
        <fullName evidence="4">Minor tail protein</fullName>
    </recommendedName>
</protein>
<sequence>MSAPPTNGRTFQVTGWNNGNVTFTPSGGTGRINGTSIAGGLTGRDSNAAATYSGTLSFSCPWASIAVPMNPVT</sequence>
<dbReference type="EMBL" id="GU247132">
    <property type="protein sequence ID" value="ADA83734.1"/>
    <property type="molecule type" value="Genomic_DNA"/>
</dbReference>
<dbReference type="OrthoDB" id="4658at10239"/>
<gene>
    <name evidence="2" type="primary">8</name>
    <name evidence="2" type="ORF">SKIPOLE_8</name>
</gene>
<dbReference type="GeneID" id="18990398"/>
<accession>D2XRK2</accession>
<dbReference type="RefSeq" id="YP_009019083.1">
    <property type="nucleotide sequence ID" value="NC_023748.1"/>
</dbReference>
<organism evidence="2 3">
    <name type="scientific">Mycobacterium phage SkiPole</name>
    <dbReference type="NCBI Taxonomy" id="701456"/>
    <lineage>
        <taxon>Viruses</taxon>
        <taxon>Duplodnaviria</taxon>
        <taxon>Heunggongvirae</taxon>
        <taxon>Uroviricota</taxon>
        <taxon>Caudoviricetes</taxon>
        <taxon>Fromanvirus</taxon>
        <taxon>Fromanvirus skipole</taxon>
    </lineage>
</organism>
<proteinExistence type="predicted"/>